<proteinExistence type="predicted"/>
<dbReference type="EMBL" id="CP000431">
    <property type="protein sequence ID" value="ABG94498.1"/>
    <property type="molecule type" value="Genomic_DNA"/>
</dbReference>
<organism evidence="2 3">
    <name type="scientific">Rhodococcus jostii (strain RHA1)</name>
    <dbReference type="NCBI Taxonomy" id="101510"/>
    <lineage>
        <taxon>Bacteria</taxon>
        <taxon>Bacillati</taxon>
        <taxon>Actinomycetota</taxon>
        <taxon>Actinomycetes</taxon>
        <taxon>Mycobacteriales</taxon>
        <taxon>Nocardiaceae</taxon>
        <taxon>Rhodococcus</taxon>
    </lineage>
</organism>
<feature type="region of interest" description="Disordered" evidence="1">
    <location>
        <begin position="1"/>
        <end position="39"/>
    </location>
</feature>
<name>Q0SD88_RHOJR</name>
<reference evidence="3" key="1">
    <citation type="journal article" date="2006" name="Proc. Natl. Acad. Sci. U.S.A.">
        <title>The complete genome of Rhodococcus sp. RHA1 provides insights into a catabolic powerhouse.</title>
        <authorList>
            <person name="McLeod M.P."/>
            <person name="Warren R.L."/>
            <person name="Hsiao W.W.L."/>
            <person name="Araki N."/>
            <person name="Myhre M."/>
            <person name="Fernandes C."/>
            <person name="Miyazawa D."/>
            <person name="Wong W."/>
            <person name="Lillquist A.L."/>
            <person name="Wang D."/>
            <person name="Dosanjh M."/>
            <person name="Hara H."/>
            <person name="Petrescu A."/>
            <person name="Morin R.D."/>
            <person name="Yang G."/>
            <person name="Stott J.M."/>
            <person name="Schein J.E."/>
            <person name="Shin H."/>
            <person name="Smailus D."/>
            <person name="Siddiqui A.S."/>
            <person name="Marra M.A."/>
            <person name="Jones S.J.M."/>
            <person name="Holt R."/>
            <person name="Brinkman F.S.L."/>
            <person name="Miyauchi K."/>
            <person name="Fukuda M."/>
            <person name="Davies J.E."/>
            <person name="Mohn W.W."/>
            <person name="Eltis L.D."/>
        </authorList>
    </citation>
    <scope>NUCLEOTIDE SEQUENCE [LARGE SCALE GENOMIC DNA]</scope>
    <source>
        <strain evidence="3">RHA1</strain>
    </source>
</reference>
<sequence length="80" mass="9218">MSGRPPNGVGPLFNTDRLHSSIDQFPPNDYDTHYREQPHRRLDPRDRLNEVSNYVRADQSAYRTFRAITAMHTCSVATAE</sequence>
<evidence type="ECO:0000313" key="3">
    <source>
        <dbReference type="Proteomes" id="UP000008710"/>
    </source>
</evidence>
<dbReference type="Proteomes" id="UP000008710">
    <property type="component" value="Chromosome"/>
</dbReference>
<dbReference type="KEGG" id="rha:RHA1_ro02693"/>
<dbReference type="AlphaFoldDB" id="Q0SD88"/>
<gene>
    <name evidence="2" type="ordered locus">RHA1_ro02693</name>
</gene>
<evidence type="ECO:0000256" key="1">
    <source>
        <dbReference type="SAM" id="MobiDB-lite"/>
    </source>
</evidence>
<dbReference type="HOGENOM" id="CLU_2587397_0_0_11"/>
<evidence type="ECO:0000313" key="2">
    <source>
        <dbReference type="EMBL" id="ABG94498.1"/>
    </source>
</evidence>
<feature type="compositionally biased region" description="Basic and acidic residues" evidence="1">
    <location>
        <begin position="30"/>
        <end position="39"/>
    </location>
</feature>
<protein>
    <submittedName>
        <fullName evidence="2">Uncharacterized protein</fullName>
    </submittedName>
</protein>
<accession>Q0SD88</accession>